<dbReference type="AlphaFoldDB" id="A0A1R0GNS9"/>
<dbReference type="Proteomes" id="UP000187455">
    <property type="component" value="Unassembled WGS sequence"/>
</dbReference>
<gene>
    <name evidence="1" type="ORF">AYI68_g7423</name>
</gene>
<accession>A0A1R0GNS9</accession>
<organism evidence="1 2">
    <name type="scientific">Smittium mucronatum</name>
    <dbReference type="NCBI Taxonomy" id="133383"/>
    <lineage>
        <taxon>Eukaryota</taxon>
        <taxon>Fungi</taxon>
        <taxon>Fungi incertae sedis</taxon>
        <taxon>Zoopagomycota</taxon>
        <taxon>Kickxellomycotina</taxon>
        <taxon>Harpellomycetes</taxon>
        <taxon>Harpellales</taxon>
        <taxon>Legeriomycetaceae</taxon>
        <taxon>Smittium</taxon>
    </lineage>
</organism>
<protein>
    <submittedName>
        <fullName evidence="1">Uncharacterized protein</fullName>
    </submittedName>
</protein>
<name>A0A1R0GNS9_9FUNG</name>
<reference evidence="1 2" key="1">
    <citation type="journal article" date="2016" name="Mol. Biol. Evol.">
        <title>Genome-Wide Survey of Gut Fungi (Harpellales) Reveals the First Horizontally Transferred Ubiquitin Gene from a Mosquito Host.</title>
        <authorList>
            <person name="Wang Y."/>
            <person name="White M.M."/>
            <person name="Kvist S."/>
            <person name="Moncalvo J.M."/>
        </authorList>
    </citation>
    <scope>NUCLEOTIDE SEQUENCE [LARGE SCALE GENOMIC DNA]</scope>
    <source>
        <strain evidence="1 2">ALG-7-W6</strain>
    </source>
</reference>
<evidence type="ECO:0000313" key="2">
    <source>
        <dbReference type="Proteomes" id="UP000187455"/>
    </source>
</evidence>
<evidence type="ECO:0000313" key="1">
    <source>
        <dbReference type="EMBL" id="OLY78528.1"/>
    </source>
</evidence>
<dbReference type="EMBL" id="LSSL01006199">
    <property type="protein sequence ID" value="OLY78528.1"/>
    <property type="molecule type" value="Genomic_DNA"/>
</dbReference>
<comment type="caution">
    <text evidence="1">The sequence shown here is derived from an EMBL/GenBank/DDBJ whole genome shotgun (WGS) entry which is preliminary data.</text>
</comment>
<proteinExistence type="predicted"/>
<keyword evidence="2" id="KW-1185">Reference proteome</keyword>
<sequence>MPNKPKCTQFKHLKGVSYQINEIISEKIMISGKDMPMKTSKYFYCVIIINLPTKLTSFDRDLNSPINNEDDLDSKEILDKKMSY</sequence>